<organism evidence="5 6">
    <name type="scientific">Maledivibacter halophilus</name>
    <dbReference type="NCBI Taxonomy" id="36842"/>
    <lineage>
        <taxon>Bacteria</taxon>
        <taxon>Bacillati</taxon>
        <taxon>Bacillota</taxon>
        <taxon>Clostridia</taxon>
        <taxon>Peptostreptococcales</taxon>
        <taxon>Caminicellaceae</taxon>
        <taxon>Maledivibacter</taxon>
    </lineage>
</organism>
<sequence length="333" mass="38558">MFKMTEKLQEIAIKLLENKEVDMVLGYTKGKGTFEFIPYIATSPHEAKNLIFDAFSEKALSKYLLQDGFQNKKTALVVKGCDHRAIKLMLGESRIQRDQIYLIGVQCSGMIKKDQLKKEIGQELGEIQLEFNTDFLEVKNKERKKKVKYEKILSPFCLSCKYSTPPKEEVDVLITGDNIPKVIEEKKLTLKECFTDIDEIEKMSRKERFEFWKRQLNRCKRCYSCRNACPVCTCRVCIFDRENPDYIDADKSELAQHQFYHIIRAFHVSDRCVGCGECSRVCPENIPLHLLNQKLKGDLHEFYGSYEAGIDQLPTPLSSAKADEPNFFEKEGK</sequence>
<keyword evidence="2" id="KW-0408">Iron</keyword>
<dbReference type="STRING" id="36842.SAMN02194393_03029"/>
<dbReference type="InterPro" id="IPR017900">
    <property type="entry name" value="4Fe4S_Fe_S_CS"/>
</dbReference>
<feature type="domain" description="4Fe-4S ferredoxin-type" evidence="4">
    <location>
        <begin position="263"/>
        <end position="293"/>
    </location>
</feature>
<keyword evidence="3" id="KW-0411">Iron-sulfur</keyword>
<keyword evidence="6" id="KW-1185">Reference proteome</keyword>
<dbReference type="InterPro" id="IPR009051">
    <property type="entry name" value="Helical_ferredxn"/>
</dbReference>
<dbReference type="OrthoDB" id="9773828at2"/>
<dbReference type="PROSITE" id="PS00198">
    <property type="entry name" value="4FE4S_FER_1"/>
    <property type="match status" value="1"/>
</dbReference>
<dbReference type="Gene3D" id="1.10.1060.10">
    <property type="entry name" value="Alpha-helical ferredoxin"/>
    <property type="match status" value="1"/>
</dbReference>
<accession>A0A1T5LL41</accession>
<evidence type="ECO:0000259" key="4">
    <source>
        <dbReference type="PROSITE" id="PS51379"/>
    </source>
</evidence>
<dbReference type="InterPro" id="IPR017896">
    <property type="entry name" value="4Fe4S_Fe-S-bd"/>
</dbReference>
<gene>
    <name evidence="5" type="ORF">SAMN02194393_03029</name>
</gene>
<evidence type="ECO:0000256" key="3">
    <source>
        <dbReference type="ARBA" id="ARBA00023014"/>
    </source>
</evidence>
<proteinExistence type="predicted"/>
<protein>
    <submittedName>
        <fullName evidence="5">Coenzyme F420-reducing hydrogenase, beta subunit</fullName>
    </submittedName>
</protein>
<evidence type="ECO:0000256" key="2">
    <source>
        <dbReference type="ARBA" id="ARBA00023004"/>
    </source>
</evidence>
<dbReference type="GO" id="GO:0051536">
    <property type="term" value="F:iron-sulfur cluster binding"/>
    <property type="evidence" value="ECO:0007669"/>
    <property type="project" value="UniProtKB-KW"/>
</dbReference>
<dbReference type="Pfam" id="PF13183">
    <property type="entry name" value="Fer4_8"/>
    <property type="match status" value="1"/>
</dbReference>
<reference evidence="5 6" key="1">
    <citation type="submission" date="2017-02" db="EMBL/GenBank/DDBJ databases">
        <authorList>
            <person name="Peterson S.W."/>
        </authorList>
    </citation>
    <scope>NUCLEOTIDE SEQUENCE [LARGE SCALE GENOMIC DNA]</scope>
    <source>
        <strain evidence="5 6">M1</strain>
    </source>
</reference>
<keyword evidence="1" id="KW-0479">Metal-binding</keyword>
<dbReference type="AlphaFoldDB" id="A0A1T5LL41"/>
<evidence type="ECO:0000313" key="5">
    <source>
        <dbReference type="EMBL" id="SKC76727.1"/>
    </source>
</evidence>
<dbReference type="PROSITE" id="PS51379">
    <property type="entry name" value="4FE4S_FER_2"/>
    <property type="match status" value="1"/>
</dbReference>
<dbReference type="RefSeq" id="WP_079492715.1">
    <property type="nucleotide sequence ID" value="NZ_FUZT01000007.1"/>
</dbReference>
<dbReference type="EMBL" id="FUZT01000007">
    <property type="protein sequence ID" value="SKC76727.1"/>
    <property type="molecule type" value="Genomic_DNA"/>
</dbReference>
<evidence type="ECO:0000313" key="6">
    <source>
        <dbReference type="Proteomes" id="UP000190285"/>
    </source>
</evidence>
<dbReference type="Proteomes" id="UP000190285">
    <property type="component" value="Unassembled WGS sequence"/>
</dbReference>
<name>A0A1T5LL41_9FIRM</name>
<dbReference type="GO" id="GO:0046872">
    <property type="term" value="F:metal ion binding"/>
    <property type="evidence" value="ECO:0007669"/>
    <property type="project" value="UniProtKB-KW"/>
</dbReference>
<dbReference type="SUPFAM" id="SSF46548">
    <property type="entry name" value="alpha-helical ferredoxin"/>
    <property type="match status" value="1"/>
</dbReference>
<evidence type="ECO:0000256" key="1">
    <source>
        <dbReference type="ARBA" id="ARBA00022723"/>
    </source>
</evidence>